<dbReference type="Gene3D" id="3.50.7.10">
    <property type="entry name" value="GroEL"/>
    <property type="match status" value="1"/>
</dbReference>
<evidence type="ECO:0000256" key="3">
    <source>
        <dbReference type="ARBA" id="ARBA00022840"/>
    </source>
</evidence>
<dbReference type="GO" id="GO:0140662">
    <property type="term" value="F:ATP-dependent protein folding chaperone"/>
    <property type="evidence" value="ECO:0007669"/>
    <property type="project" value="InterPro"/>
</dbReference>
<evidence type="ECO:0000256" key="5">
    <source>
        <dbReference type="RuleBase" id="RU004187"/>
    </source>
</evidence>
<evidence type="ECO:0000313" key="7">
    <source>
        <dbReference type="Proteomes" id="UP001177003"/>
    </source>
</evidence>
<protein>
    <recommendedName>
        <fullName evidence="8">T-complex protein 1 subunit alpha</fullName>
    </recommendedName>
</protein>
<evidence type="ECO:0000256" key="1">
    <source>
        <dbReference type="ARBA" id="ARBA00008020"/>
    </source>
</evidence>
<dbReference type="Pfam" id="PF00118">
    <property type="entry name" value="Cpn60_TCP1"/>
    <property type="match status" value="1"/>
</dbReference>
<accession>A0AA35ZDK8</accession>
<name>A0AA35ZDK8_LACSI</name>
<evidence type="ECO:0000256" key="4">
    <source>
        <dbReference type="ARBA" id="ARBA00023186"/>
    </source>
</evidence>
<dbReference type="SUPFAM" id="SSF54849">
    <property type="entry name" value="GroEL-intermediate domain like"/>
    <property type="match status" value="1"/>
</dbReference>
<gene>
    <name evidence="6" type="ORF">LSALG_LOCUS29239</name>
</gene>
<dbReference type="PANTHER" id="PTHR11353">
    <property type="entry name" value="CHAPERONIN"/>
    <property type="match status" value="1"/>
</dbReference>
<comment type="similarity">
    <text evidence="1 5">Belongs to the TCP-1 chaperonin family.</text>
</comment>
<reference evidence="6" key="1">
    <citation type="submission" date="2023-04" db="EMBL/GenBank/DDBJ databases">
        <authorList>
            <person name="Vijverberg K."/>
            <person name="Xiong W."/>
            <person name="Schranz E."/>
        </authorList>
    </citation>
    <scope>NUCLEOTIDE SEQUENCE</scope>
</reference>
<evidence type="ECO:0008006" key="8">
    <source>
        <dbReference type="Google" id="ProtNLM"/>
    </source>
</evidence>
<keyword evidence="2 5" id="KW-0547">Nucleotide-binding</keyword>
<dbReference type="Gene3D" id="1.10.560.10">
    <property type="entry name" value="GroEL-like equatorial domain"/>
    <property type="match status" value="1"/>
</dbReference>
<dbReference type="InterPro" id="IPR002423">
    <property type="entry name" value="Cpn60/GroEL/TCP-1"/>
</dbReference>
<sequence length="124" mass="13321">MSSAKGMEGLEKFTKVTLSMDQVLLLLPLNDEVVEERIADDDVILIKGTKTTGVVSIILRGANDFMLDEMDRAVHDALCIVKRTLESNIVVAGGGAVDAALFVYLEYLATTLGVSQTAGDCRIC</sequence>
<evidence type="ECO:0000313" key="6">
    <source>
        <dbReference type="EMBL" id="CAI9290027.1"/>
    </source>
</evidence>
<dbReference type="EMBL" id="OX465082">
    <property type="protein sequence ID" value="CAI9290027.1"/>
    <property type="molecule type" value="Genomic_DNA"/>
</dbReference>
<dbReference type="InterPro" id="IPR017998">
    <property type="entry name" value="Chaperone_TCP-1"/>
</dbReference>
<dbReference type="GO" id="GO:0005524">
    <property type="term" value="F:ATP binding"/>
    <property type="evidence" value="ECO:0007669"/>
    <property type="project" value="UniProtKB-KW"/>
</dbReference>
<dbReference type="AlphaFoldDB" id="A0AA35ZDK8"/>
<dbReference type="InterPro" id="IPR027409">
    <property type="entry name" value="GroEL-like_apical_dom_sf"/>
</dbReference>
<dbReference type="Gene3D" id="3.30.260.10">
    <property type="entry name" value="TCP-1-like chaperonin intermediate domain"/>
    <property type="match status" value="1"/>
</dbReference>
<organism evidence="6 7">
    <name type="scientific">Lactuca saligna</name>
    <name type="common">Willowleaf lettuce</name>
    <dbReference type="NCBI Taxonomy" id="75948"/>
    <lineage>
        <taxon>Eukaryota</taxon>
        <taxon>Viridiplantae</taxon>
        <taxon>Streptophyta</taxon>
        <taxon>Embryophyta</taxon>
        <taxon>Tracheophyta</taxon>
        <taxon>Spermatophyta</taxon>
        <taxon>Magnoliopsida</taxon>
        <taxon>eudicotyledons</taxon>
        <taxon>Gunneridae</taxon>
        <taxon>Pentapetalae</taxon>
        <taxon>asterids</taxon>
        <taxon>campanulids</taxon>
        <taxon>Asterales</taxon>
        <taxon>Asteraceae</taxon>
        <taxon>Cichorioideae</taxon>
        <taxon>Cichorieae</taxon>
        <taxon>Lactucinae</taxon>
        <taxon>Lactuca</taxon>
    </lineage>
</organism>
<keyword evidence="7" id="KW-1185">Reference proteome</keyword>
<dbReference type="Proteomes" id="UP001177003">
    <property type="component" value="Chromosome 6"/>
</dbReference>
<dbReference type="PRINTS" id="PR00304">
    <property type="entry name" value="TCOMPLEXTCP1"/>
</dbReference>
<evidence type="ECO:0000256" key="2">
    <source>
        <dbReference type="ARBA" id="ARBA00022741"/>
    </source>
</evidence>
<dbReference type="InterPro" id="IPR027413">
    <property type="entry name" value="GROEL-like_equatorial_sf"/>
</dbReference>
<proteinExistence type="inferred from homology"/>
<dbReference type="InterPro" id="IPR027410">
    <property type="entry name" value="TCP-1-like_intermed_sf"/>
</dbReference>
<keyword evidence="4 5" id="KW-0143">Chaperone</keyword>
<keyword evidence="3 5" id="KW-0067">ATP-binding</keyword>